<dbReference type="InterPro" id="IPR011330">
    <property type="entry name" value="Glyco_hydro/deAcase_b/a-brl"/>
</dbReference>
<dbReference type="CDD" id="cd10918">
    <property type="entry name" value="CE4_NodB_like_5s_6s"/>
    <property type="match status" value="1"/>
</dbReference>
<dbReference type="PANTHER" id="PTHR34216:SF3">
    <property type="entry name" value="POLY-BETA-1,6-N-ACETYL-D-GLUCOSAMINE N-DEACETYLASE"/>
    <property type="match status" value="1"/>
</dbReference>
<dbReference type="AlphaFoldDB" id="A0A3N2CRH6"/>
<keyword evidence="5" id="KW-1185">Reference proteome</keyword>
<dbReference type="Proteomes" id="UP000281738">
    <property type="component" value="Unassembled WGS sequence"/>
</dbReference>
<proteinExistence type="predicted"/>
<organism evidence="4 5">
    <name type="scientific">Nocardioides aurantiacus</name>
    <dbReference type="NCBI Taxonomy" id="86796"/>
    <lineage>
        <taxon>Bacteria</taxon>
        <taxon>Bacillati</taxon>
        <taxon>Actinomycetota</taxon>
        <taxon>Actinomycetes</taxon>
        <taxon>Propionibacteriales</taxon>
        <taxon>Nocardioidaceae</taxon>
        <taxon>Nocardioides</taxon>
    </lineage>
</organism>
<keyword evidence="2" id="KW-0732">Signal</keyword>
<dbReference type="GO" id="GO:0016810">
    <property type="term" value="F:hydrolase activity, acting on carbon-nitrogen (but not peptide) bonds"/>
    <property type="evidence" value="ECO:0007669"/>
    <property type="project" value="InterPro"/>
</dbReference>
<dbReference type="InterPro" id="IPR002509">
    <property type="entry name" value="NODB_dom"/>
</dbReference>
<dbReference type="InterPro" id="IPR051398">
    <property type="entry name" value="Polysacch_Deacetylase"/>
</dbReference>
<evidence type="ECO:0000313" key="5">
    <source>
        <dbReference type="Proteomes" id="UP000281738"/>
    </source>
</evidence>
<gene>
    <name evidence="4" type="ORF">EDD33_0964</name>
</gene>
<reference evidence="4 5" key="1">
    <citation type="submission" date="2018-11" db="EMBL/GenBank/DDBJ databases">
        <title>Sequencing the genomes of 1000 actinobacteria strains.</title>
        <authorList>
            <person name="Klenk H.-P."/>
        </authorList>
    </citation>
    <scope>NUCLEOTIDE SEQUENCE [LARGE SCALE GENOMIC DNA]</scope>
    <source>
        <strain evidence="4 5">DSM 12652</strain>
    </source>
</reference>
<evidence type="ECO:0000256" key="1">
    <source>
        <dbReference type="ARBA" id="ARBA00004613"/>
    </source>
</evidence>
<evidence type="ECO:0000256" key="2">
    <source>
        <dbReference type="ARBA" id="ARBA00022729"/>
    </source>
</evidence>
<dbReference type="GO" id="GO:0005975">
    <property type="term" value="P:carbohydrate metabolic process"/>
    <property type="evidence" value="ECO:0007669"/>
    <property type="project" value="InterPro"/>
</dbReference>
<dbReference type="Gene3D" id="3.20.20.370">
    <property type="entry name" value="Glycoside hydrolase/deacetylase"/>
    <property type="match status" value="1"/>
</dbReference>
<comment type="subcellular location">
    <subcellularLocation>
        <location evidence="1">Secreted</location>
    </subcellularLocation>
</comment>
<dbReference type="SUPFAM" id="SSF88713">
    <property type="entry name" value="Glycoside hydrolase/deacetylase"/>
    <property type="match status" value="1"/>
</dbReference>
<dbReference type="PANTHER" id="PTHR34216">
    <property type="match status" value="1"/>
</dbReference>
<feature type="domain" description="NodB homology" evidence="3">
    <location>
        <begin position="224"/>
        <end position="411"/>
    </location>
</feature>
<evidence type="ECO:0000259" key="3">
    <source>
        <dbReference type="PROSITE" id="PS51677"/>
    </source>
</evidence>
<name>A0A3N2CRH6_9ACTN</name>
<comment type="caution">
    <text evidence="4">The sequence shown here is derived from an EMBL/GenBank/DDBJ whole genome shotgun (WGS) entry which is preliminary data.</text>
</comment>
<dbReference type="PROSITE" id="PS51677">
    <property type="entry name" value="NODB"/>
    <property type="match status" value="1"/>
</dbReference>
<accession>A0A3N2CRH6</accession>
<dbReference type="Pfam" id="PF01522">
    <property type="entry name" value="Polysacc_deac_1"/>
    <property type="match status" value="1"/>
</dbReference>
<dbReference type="EMBL" id="RKHO01000001">
    <property type="protein sequence ID" value="ROR90129.1"/>
    <property type="molecule type" value="Genomic_DNA"/>
</dbReference>
<sequence length="411" mass="45622">MDGSGGSRVAQWLAGDDHLLGQLRSVVGPWHHVVVGLDGRAAAPEELAEAEAAVARQLAAGRAPEEHRRSDVVRTRRELVALSRRRGEGSVAVVRAEPELLPHLQIGSWYAAGWRARWARRAALPWSRLASLMPVGLAADVAFWSGVRRSATGREWRRLTSSSYVVLCYHRLTGLGSPGQERMDVEPRALRRHLRVLRLLRWHALSHDDLVRFHTDPDAVLPRRCYVVTADDGFAEAVTELQRHGRHHPQLFVVTAAAGGTSYWMGDEPVADWPDVAAAVAGGAQVGSHARHHVRLDEQDHATVREELQGSRDEIAAHLGVVPGALAYPHGGHDRAVRDAARDAGYDLAYTTRQGRNGAGTDRWCLRRVEPKLWDDAASLTWKMLTAQSPPSRWERRLRATWERRRAQSSG</sequence>
<evidence type="ECO:0000313" key="4">
    <source>
        <dbReference type="EMBL" id="ROR90129.1"/>
    </source>
</evidence>
<protein>
    <submittedName>
        <fullName evidence="4">Polysaccharide deacetylase</fullName>
    </submittedName>
</protein>
<dbReference type="GO" id="GO:0005576">
    <property type="term" value="C:extracellular region"/>
    <property type="evidence" value="ECO:0007669"/>
    <property type="project" value="UniProtKB-SubCell"/>
</dbReference>